<accession>A0AAE0R558</accession>
<name>A0AAE0R558_9TELE</name>
<dbReference type="EMBL" id="JAUCMX010000006">
    <property type="protein sequence ID" value="KAK3543487.1"/>
    <property type="molecule type" value="Genomic_DNA"/>
</dbReference>
<comment type="caution">
    <text evidence="1">The sequence shown here is derived from an EMBL/GenBank/DDBJ whole genome shotgun (WGS) entry which is preliminary data.</text>
</comment>
<sequence length="68" mass="7669">MMREQPKEDVLYATIDHANEKTAGQAKKTGRRNSLDSDCDYAEVKLPAETNKKTDNSDDCADDYVLMN</sequence>
<protein>
    <submittedName>
        <fullName evidence="1">Uncharacterized protein</fullName>
    </submittedName>
</protein>
<dbReference type="AlphaFoldDB" id="A0AAE0R558"/>
<evidence type="ECO:0000313" key="1">
    <source>
        <dbReference type="EMBL" id="KAK3543487.1"/>
    </source>
</evidence>
<evidence type="ECO:0000313" key="2">
    <source>
        <dbReference type="Proteomes" id="UP001274896"/>
    </source>
</evidence>
<reference evidence="1" key="1">
    <citation type="submission" date="2023-06" db="EMBL/GenBank/DDBJ databases">
        <title>Male Hemibagrus guttatus genome.</title>
        <authorList>
            <person name="Bian C."/>
        </authorList>
    </citation>
    <scope>NUCLEOTIDE SEQUENCE</scope>
    <source>
        <strain evidence="1">Male_cb2023</strain>
        <tissue evidence="1">Muscle</tissue>
    </source>
</reference>
<gene>
    <name evidence="1" type="ORF">QTP70_023209</name>
</gene>
<organism evidence="1 2">
    <name type="scientific">Hemibagrus guttatus</name>
    <dbReference type="NCBI Taxonomy" id="175788"/>
    <lineage>
        <taxon>Eukaryota</taxon>
        <taxon>Metazoa</taxon>
        <taxon>Chordata</taxon>
        <taxon>Craniata</taxon>
        <taxon>Vertebrata</taxon>
        <taxon>Euteleostomi</taxon>
        <taxon>Actinopterygii</taxon>
        <taxon>Neopterygii</taxon>
        <taxon>Teleostei</taxon>
        <taxon>Ostariophysi</taxon>
        <taxon>Siluriformes</taxon>
        <taxon>Bagridae</taxon>
        <taxon>Hemibagrus</taxon>
    </lineage>
</organism>
<proteinExistence type="predicted"/>
<keyword evidence="2" id="KW-1185">Reference proteome</keyword>
<dbReference type="Proteomes" id="UP001274896">
    <property type="component" value="Unassembled WGS sequence"/>
</dbReference>